<dbReference type="Gene3D" id="3.30.2320.80">
    <property type="match status" value="1"/>
</dbReference>
<keyword evidence="6" id="KW-1185">Reference proteome</keyword>
<sequence>MHETALMESVLEILRESAKANGIQKITKVKLKVGELTNALPEALELAFEAAKGDLLAKNAVLEIEQVKAQIFCRNCRKISTIDCFSSYCSHCFSSNVKIIAGDELLIDYYEGE</sequence>
<comment type="function">
    <text evidence="4">Involved in the maturation of [NiFe] hydrogenases. Required for nickel insertion into the metal center of the hydrogenase.</text>
</comment>
<dbReference type="PANTHER" id="PTHR34535">
    <property type="entry name" value="HYDROGENASE MATURATION FACTOR HYPA"/>
    <property type="match status" value="1"/>
</dbReference>
<evidence type="ECO:0000256" key="2">
    <source>
        <dbReference type="ARBA" id="ARBA00022723"/>
    </source>
</evidence>
<comment type="similarity">
    <text evidence="4">Belongs to the HypA/HybF family.</text>
</comment>
<keyword evidence="3 4" id="KW-0862">Zinc</keyword>
<keyword evidence="1 4" id="KW-0533">Nickel</keyword>
<evidence type="ECO:0000256" key="1">
    <source>
        <dbReference type="ARBA" id="ARBA00022596"/>
    </source>
</evidence>
<dbReference type="InterPro" id="IPR000688">
    <property type="entry name" value="HypA/HybF"/>
</dbReference>
<comment type="caution">
    <text evidence="5">The sequence shown here is derived from an EMBL/GenBank/DDBJ whole genome shotgun (WGS) entry which is preliminary data.</text>
</comment>
<feature type="binding site" evidence="4">
    <location>
        <position position="92"/>
    </location>
    <ligand>
        <name>Zn(2+)</name>
        <dbReference type="ChEBI" id="CHEBI:29105"/>
    </ligand>
</feature>
<keyword evidence="2 4" id="KW-0479">Metal-binding</keyword>
<organism evidence="5 6">
    <name type="scientific">Carboxydothermus ferrireducens DSM 11255</name>
    <dbReference type="NCBI Taxonomy" id="1119529"/>
    <lineage>
        <taxon>Bacteria</taxon>
        <taxon>Bacillati</taxon>
        <taxon>Bacillota</taxon>
        <taxon>Clostridia</taxon>
        <taxon>Thermoanaerobacterales</taxon>
        <taxon>Thermoanaerobacteraceae</taxon>
        <taxon>Carboxydothermus</taxon>
    </lineage>
</organism>
<feature type="binding site" evidence="4">
    <location>
        <position position="89"/>
    </location>
    <ligand>
        <name>Zn(2+)</name>
        <dbReference type="ChEBI" id="CHEBI:29105"/>
    </ligand>
</feature>
<feature type="binding site" evidence="4">
    <location>
        <position position="2"/>
    </location>
    <ligand>
        <name>Ni(2+)</name>
        <dbReference type="ChEBI" id="CHEBI:49786"/>
    </ligand>
</feature>
<dbReference type="EMBL" id="JACCBS010000003">
    <property type="protein sequence ID" value="NYE58313.1"/>
    <property type="molecule type" value="Genomic_DNA"/>
</dbReference>
<evidence type="ECO:0000313" key="5">
    <source>
        <dbReference type="EMBL" id="NYE58313.1"/>
    </source>
</evidence>
<dbReference type="Proteomes" id="UP000604066">
    <property type="component" value="Unassembled WGS sequence"/>
</dbReference>
<dbReference type="Pfam" id="PF01155">
    <property type="entry name" value="HypA"/>
    <property type="match status" value="1"/>
</dbReference>
<name>A0ABX2RER6_9THEO</name>
<gene>
    <name evidence="4" type="primary">hypA</name>
    <name evidence="5" type="ORF">HDG70_002064</name>
</gene>
<evidence type="ECO:0000313" key="6">
    <source>
        <dbReference type="Proteomes" id="UP000604066"/>
    </source>
</evidence>
<dbReference type="PIRSF" id="PIRSF004761">
    <property type="entry name" value="Hydrgn_mat_HypA"/>
    <property type="match status" value="1"/>
</dbReference>
<feature type="binding site" evidence="4">
    <location>
        <position position="73"/>
    </location>
    <ligand>
        <name>Zn(2+)</name>
        <dbReference type="ChEBI" id="CHEBI:29105"/>
    </ligand>
</feature>
<protein>
    <recommendedName>
        <fullName evidence="4">Hydrogenase maturation factor HypA</fullName>
    </recommendedName>
</protein>
<reference evidence="5 6" key="1">
    <citation type="submission" date="2020-07" db="EMBL/GenBank/DDBJ databases">
        <title>Genomic Encyclopedia of Type Strains, Phase III (KMG-III): the genomes of soil and plant-associated and newly described type strains.</title>
        <authorList>
            <person name="Whitman W."/>
        </authorList>
    </citation>
    <scope>NUCLEOTIDE SEQUENCE [LARGE SCALE GENOMIC DNA]</scope>
    <source>
        <strain evidence="5 6">DSM 11255</strain>
    </source>
</reference>
<dbReference type="HAMAP" id="MF_00213">
    <property type="entry name" value="HypA_HybF"/>
    <property type="match status" value="1"/>
</dbReference>
<evidence type="ECO:0000256" key="3">
    <source>
        <dbReference type="ARBA" id="ARBA00022833"/>
    </source>
</evidence>
<proteinExistence type="inferred from homology"/>
<feature type="binding site" evidence="4">
    <location>
        <position position="76"/>
    </location>
    <ligand>
        <name>Zn(2+)</name>
        <dbReference type="ChEBI" id="CHEBI:29105"/>
    </ligand>
</feature>
<evidence type="ECO:0000256" key="4">
    <source>
        <dbReference type="HAMAP-Rule" id="MF_00213"/>
    </source>
</evidence>
<dbReference type="PANTHER" id="PTHR34535:SF3">
    <property type="entry name" value="HYDROGENASE MATURATION FACTOR HYPA"/>
    <property type="match status" value="1"/>
</dbReference>
<accession>A0ABX2RER6</accession>
<dbReference type="RefSeq" id="WP_028052539.1">
    <property type="nucleotide sequence ID" value="NZ_ATYG01000022.1"/>
</dbReference>